<protein>
    <submittedName>
        <fullName evidence="12">mRNA capping enzyme</fullName>
    </submittedName>
</protein>
<feature type="domain" description="MRNA cap 0 methyltransferase" evidence="11">
    <location>
        <begin position="707"/>
        <end position="1013"/>
    </location>
</feature>
<dbReference type="Pfam" id="PF03291">
    <property type="entry name" value="mRNA_G-N7_MeTrfase"/>
    <property type="match status" value="1"/>
</dbReference>
<keyword evidence="5" id="KW-0949">S-adenosyl-L-methionine</keyword>
<dbReference type="InterPro" id="IPR004971">
    <property type="entry name" value="mRNA_G-N7_MeTrfase_dom"/>
</dbReference>
<evidence type="ECO:0000256" key="10">
    <source>
        <dbReference type="ARBA" id="ARBA00044679"/>
    </source>
</evidence>
<dbReference type="SUPFAM" id="SSF55154">
    <property type="entry name" value="CYTH-like phosphatases"/>
    <property type="match status" value="1"/>
</dbReference>
<dbReference type="EMBL" id="MN448303">
    <property type="protein sequence ID" value="QFG75197.1"/>
    <property type="molecule type" value="Genomic_DNA"/>
</dbReference>
<organism evidence="12">
    <name type="scientific">Megaviridae environmental sample</name>
    <dbReference type="NCBI Taxonomy" id="1737588"/>
    <lineage>
        <taxon>Viruses</taxon>
        <taxon>Varidnaviria</taxon>
        <taxon>Bamfordvirae</taxon>
        <taxon>Nucleocytoviricota</taxon>
        <taxon>Megaviricetes</taxon>
        <taxon>Imitervirales</taxon>
        <taxon>Mimiviridae</taxon>
        <taxon>environmental samples</taxon>
    </lineage>
</organism>
<evidence type="ECO:0000256" key="8">
    <source>
        <dbReference type="ARBA" id="ARBA00022884"/>
    </source>
</evidence>
<comment type="similarity">
    <text evidence="2">In the N-terminal section; belongs to the dsDNA virus mRNA guanylyltransferase family.</text>
</comment>
<dbReference type="PROSITE" id="PS51562">
    <property type="entry name" value="RNA_CAP0_MT"/>
    <property type="match status" value="1"/>
</dbReference>
<evidence type="ECO:0000313" key="12">
    <source>
        <dbReference type="EMBL" id="QFG75197.1"/>
    </source>
</evidence>
<dbReference type="PANTHER" id="PTHR12189">
    <property type="entry name" value="MRNA GUANINE-7- METHYLTRANSFERASE"/>
    <property type="match status" value="1"/>
</dbReference>
<dbReference type="Gene3D" id="2.40.50.140">
    <property type="entry name" value="Nucleic acid-binding proteins"/>
    <property type="match status" value="1"/>
</dbReference>
<dbReference type="GO" id="GO:0005525">
    <property type="term" value="F:GTP binding"/>
    <property type="evidence" value="ECO:0007669"/>
    <property type="project" value="UniProtKB-KW"/>
</dbReference>
<dbReference type="SUPFAM" id="SSF53335">
    <property type="entry name" value="S-adenosyl-L-methionine-dependent methyltransferases"/>
    <property type="match status" value="1"/>
</dbReference>
<keyword evidence="4" id="KW-0808">Transferase</keyword>
<dbReference type="Pfam" id="PF01331">
    <property type="entry name" value="mRNA_cap_enzyme"/>
    <property type="match status" value="1"/>
</dbReference>
<dbReference type="GO" id="GO:0004482">
    <property type="term" value="F:mRNA 5'-cap (guanine-N7-)-methyltransferase activity"/>
    <property type="evidence" value="ECO:0007669"/>
    <property type="project" value="InterPro"/>
</dbReference>
<evidence type="ECO:0000259" key="11">
    <source>
        <dbReference type="PROSITE" id="PS51562"/>
    </source>
</evidence>
<dbReference type="InterPro" id="IPR039753">
    <property type="entry name" value="RG7MT1"/>
</dbReference>
<dbReference type="InterPro" id="IPR001339">
    <property type="entry name" value="mRNA_cap_enzyme_adenylation"/>
</dbReference>
<evidence type="ECO:0000256" key="4">
    <source>
        <dbReference type="ARBA" id="ARBA00022679"/>
    </source>
</evidence>
<dbReference type="SUPFAM" id="SSF56091">
    <property type="entry name" value="DNA ligase/mRNA capping enzyme, catalytic domain"/>
    <property type="match status" value="1"/>
</dbReference>
<evidence type="ECO:0000256" key="6">
    <source>
        <dbReference type="ARBA" id="ARBA00022695"/>
    </source>
</evidence>
<keyword evidence="9" id="KW-0342">GTP-binding</keyword>
<proteinExistence type="inferred from homology"/>
<dbReference type="InterPro" id="IPR012340">
    <property type="entry name" value="NA-bd_OB-fold"/>
</dbReference>
<evidence type="ECO:0000256" key="2">
    <source>
        <dbReference type="ARBA" id="ARBA00008556"/>
    </source>
</evidence>
<evidence type="ECO:0000256" key="5">
    <source>
        <dbReference type="ARBA" id="ARBA00022691"/>
    </source>
</evidence>
<keyword evidence="3" id="KW-0489">Methyltransferase</keyword>
<dbReference type="Gene3D" id="3.40.50.150">
    <property type="entry name" value="Vaccinia Virus protein VP39"/>
    <property type="match status" value="1"/>
</dbReference>
<comment type="catalytic activity">
    <reaction evidence="10">
        <text>a 5'-end diphospho-ribonucleoside in mRNA + GTP + H(+) = a 5'-end (5'-triphosphoguanosine)-ribonucleoside in mRNA + diphosphate</text>
        <dbReference type="Rhea" id="RHEA:67012"/>
        <dbReference type="Rhea" id="RHEA-COMP:17165"/>
        <dbReference type="Rhea" id="RHEA-COMP:17166"/>
        <dbReference type="ChEBI" id="CHEBI:15378"/>
        <dbReference type="ChEBI" id="CHEBI:33019"/>
        <dbReference type="ChEBI" id="CHEBI:37565"/>
        <dbReference type="ChEBI" id="CHEBI:167616"/>
        <dbReference type="ChEBI" id="CHEBI:167617"/>
        <dbReference type="EC" id="2.7.7.50"/>
    </reaction>
</comment>
<dbReference type="GO" id="GO:0003723">
    <property type="term" value="F:RNA binding"/>
    <property type="evidence" value="ECO:0007669"/>
    <property type="project" value="UniProtKB-KW"/>
</dbReference>
<dbReference type="UniPathway" id="UPA00922"/>
<accession>A0A5J6VNP4</accession>
<evidence type="ECO:0000256" key="3">
    <source>
        <dbReference type="ARBA" id="ARBA00022603"/>
    </source>
</evidence>
<evidence type="ECO:0000256" key="7">
    <source>
        <dbReference type="ARBA" id="ARBA00022741"/>
    </source>
</evidence>
<keyword evidence="7" id="KW-0547">Nucleotide-binding</keyword>
<dbReference type="InterPro" id="IPR029063">
    <property type="entry name" value="SAM-dependent_MTases_sf"/>
</dbReference>
<dbReference type="GO" id="GO:0005524">
    <property type="term" value="F:ATP binding"/>
    <property type="evidence" value="ECO:0007669"/>
    <property type="project" value="InterPro"/>
</dbReference>
<dbReference type="InterPro" id="IPR033469">
    <property type="entry name" value="CYTH-like_dom_sf"/>
</dbReference>
<name>A0A5J6VNP4_9VIRU</name>
<reference evidence="12" key="1">
    <citation type="journal article" date="2019" name="Philos. Trans. R. Soc. Lond., B, Biol. Sci.">
        <title>Targeted metagenomic recovery of four divergent viruses reveals shared and distinctive characteristics of giant viruses of marine eukaryotes.</title>
        <authorList>
            <person name="Needham D.M."/>
            <person name="Poirier C."/>
            <person name="Hehenberger E."/>
            <person name="Jimenez V."/>
            <person name="Swalwell J.E."/>
            <person name="Santoro A.E."/>
            <person name="Worden A.Z."/>
        </authorList>
    </citation>
    <scope>NUCLEOTIDE SEQUENCE</scope>
    <source>
        <strain evidence="12">OPacV-421</strain>
    </source>
</reference>
<keyword evidence="6" id="KW-0548">Nucleotidyltransferase</keyword>
<dbReference type="PANTHER" id="PTHR12189:SF2">
    <property type="entry name" value="MRNA CAP GUANINE-N7 METHYLTRANSFERASE"/>
    <property type="match status" value="1"/>
</dbReference>
<evidence type="ECO:0000256" key="1">
    <source>
        <dbReference type="ARBA" id="ARBA00005129"/>
    </source>
</evidence>
<evidence type="ECO:0000256" key="9">
    <source>
        <dbReference type="ARBA" id="ARBA00023134"/>
    </source>
</evidence>
<dbReference type="Gene3D" id="3.30.470.30">
    <property type="entry name" value="DNA ligase/mRNA capping enzyme"/>
    <property type="match status" value="1"/>
</dbReference>
<dbReference type="GO" id="GO:0004484">
    <property type="term" value="F:mRNA guanylyltransferase activity"/>
    <property type="evidence" value="ECO:0007669"/>
    <property type="project" value="UniProtKB-EC"/>
</dbReference>
<comment type="pathway">
    <text evidence="1">mRNA processing; mRNA capping.</text>
</comment>
<sequence length="1057" mass="124216">MSKSDKMTLNRLLQIYAEKNKTPNQNYELEVKFGTRNIKKISNIDFINVLKKIKSLGFTSENEEGEYLLRIQQENTNRQIQKLRKEIKGIDNIKIYCKENNTKQIDDAFITYEKKTMCETNEGEKIYPINKDEYNLRISLNAEKVLEKENIDSIELEKTEESSKKIFRYIHRTTYRKPNFPFKIDMSIVKTNKSTSKNIPILTTNFKDAEVFNNIERYEIEIEAENALIKKQKLGVVELSKYINKAILFILGGLQNTNYPISYGKIDNVIREYKSVFHKKPTHQSISNRDFLGPSSLTLQMENLVEKTKVNILNDYSITDKADGDRKLLFINEEYNIYLIDTNMNVEFTGCRLNNPDKEHFKHTIIDGEHIIHNKHKTFINLYAAFDIYYINGKSVMDHPFIDKTDKCRLSLLKKIIMNISFEGITNKPVLFKIECKKFYVQDDSNSIFDACSILFEKLNKQTFTYNTDGLIFTPTLLGVGCNDKHSKAPQRKVTWEHSFKWKPSSHNTIDFLVKTVKTENNIDFIGNKLNVKNKTVRTNAIYQYKKLNLYVGFNESQHGFIDPVGMMFENNPRVDNSHRYRAAKFYPSTPYDEKAHICHLVLQKDKFGENQMMTTDGEVFMDDMIVEFSYDINAPEYQRWKPIRVRFDKTLEYRKKKNNFGNAYHVANTNWKTIHHPITEEMLCSNEKKELIDIEEVYYNKKNNESETVKLRKFHNMIKKELISLVSKKEDMLIDYTVGKGGDLHKWAMNKLSFVLGIDLSVDNIENKFDGACARYLQLLKDKKQTPRCIFVVGNAELNIKTTEGILKDKNKEIIKILFGKLSKTRLLPKPVLSLSNKVSNGFHISSCQFALHYFFKEKKTLEGFLRNVTECTKLGGYFIGTCFDGKKIFDMLKKTEKDKSIRLFKHKKMIFEIVKKYEESSFENDISSIGYEIEVYQETINKYFKEYLVHFELLERLMNLYGFIGIEKTEFDNNKLKKYGSFKDLYDEQKELSKEEKKISFLNNYFIFKKIKLVDVDMCRASIFKEDIELKLKTPEKDSLEYKVNQKLNYKVKII</sequence>
<keyword evidence="8" id="KW-0694">RNA-binding</keyword>